<feature type="compositionally biased region" description="Polar residues" evidence="1">
    <location>
        <begin position="59"/>
        <end position="75"/>
    </location>
</feature>
<evidence type="ECO:0000256" key="1">
    <source>
        <dbReference type="SAM" id="MobiDB-lite"/>
    </source>
</evidence>
<name>A0ABR4AXH4_9LECA</name>
<evidence type="ECO:0000313" key="3">
    <source>
        <dbReference type="Proteomes" id="UP001590951"/>
    </source>
</evidence>
<reference evidence="2 3" key="1">
    <citation type="submission" date="2024-09" db="EMBL/GenBank/DDBJ databases">
        <title>Rethinking Asexuality: The Enigmatic Case of Functional Sexual Genes in Lepraria (Stereocaulaceae).</title>
        <authorList>
            <person name="Doellman M."/>
            <person name="Sun Y."/>
            <person name="Barcenas-Pena A."/>
            <person name="Lumbsch H.T."/>
            <person name="Grewe F."/>
        </authorList>
    </citation>
    <scope>NUCLEOTIDE SEQUENCE [LARGE SCALE GENOMIC DNA]</scope>
    <source>
        <strain evidence="2 3">Grewe 0041</strain>
    </source>
</reference>
<protein>
    <recommendedName>
        <fullName evidence="4">Prolactin receptor</fullName>
    </recommendedName>
</protein>
<accession>A0ABR4AXH4</accession>
<dbReference type="Proteomes" id="UP001590951">
    <property type="component" value="Unassembled WGS sequence"/>
</dbReference>
<comment type="caution">
    <text evidence="2">The sequence shown here is derived from an EMBL/GenBank/DDBJ whole genome shotgun (WGS) entry which is preliminary data.</text>
</comment>
<keyword evidence="3" id="KW-1185">Reference proteome</keyword>
<feature type="region of interest" description="Disordered" evidence="1">
    <location>
        <begin position="1"/>
        <end position="111"/>
    </location>
</feature>
<organism evidence="2 3">
    <name type="scientific">Lepraria finkii</name>
    <dbReference type="NCBI Taxonomy" id="1340010"/>
    <lineage>
        <taxon>Eukaryota</taxon>
        <taxon>Fungi</taxon>
        <taxon>Dikarya</taxon>
        <taxon>Ascomycota</taxon>
        <taxon>Pezizomycotina</taxon>
        <taxon>Lecanoromycetes</taxon>
        <taxon>OSLEUM clade</taxon>
        <taxon>Lecanoromycetidae</taxon>
        <taxon>Lecanorales</taxon>
        <taxon>Lecanorineae</taxon>
        <taxon>Stereocaulaceae</taxon>
        <taxon>Lepraria</taxon>
    </lineage>
</organism>
<evidence type="ECO:0008006" key="4">
    <source>
        <dbReference type="Google" id="ProtNLM"/>
    </source>
</evidence>
<proteinExistence type="predicted"/>
<evidence type="ECO:0000313" key="2">
    <source>
        <dbReference type="EMBL" id="KAL2050368.1"/>
    </source>
</evidence>
<feature type="compositionally biased region" description="Polar residues" evidence="1">
    <location>
        <begin position="97"/>
        <end position="111"/>
    </location>
</feature>
<gene>
    <name evidence="2" type="ORF">ABVK25_009340</name>
</gene>
<dbReference type="EMBL" id="JBHFEH010000048">
    <property type="protein sequence ID" value="KAL2050368.1"/>
    <property type="molecule type" value="Genomic_DNA"/>
</dbReference>
<feature type="compositionally biased region" description="Basic and acidic residues" evidence="1">
    <location>
        <begin position="20"/>
        <end position="46"/>
    </location>
</feature>
<sequence length="111" mass="12479">MLCQSDHQSAGKIPGLKPVHGQEHSHDSEEIKNHRSRDTWNQKTDEPDNSVVHPWPDNPKSSRTVLETPPSSQARLPTRNAVPQKPSVLNLSDRRQTNCPHANPTESTMTF</sequence>